<protein>
    <recommendedName>
        <fullName evidence="3">Endonuclease/exonuclease/phosphatase domain-containing protein</fullName>
    </recommendedName>
</protein>
<dbReference type="GeneTree" id="ENSGT01150000287206"/>
<dbReference type="Proteomes" id="UP000008672">
    <property type="component" value="Unassembled WGS sequence"/>
</dbReference>
<dbReference type="HOGENOM" id="CLU_000680_2_4_1"/>
<dbReference type="AlphaFoldDB" id="H3BBZ3"/>
<evidence type="ECO:0000313" key="2">
    <source>
        <dbReference type="Proteomes" id="UP000008672"/>
    </source>
</evidence>
<sequence length="171" mass="19233">PQKSKQAGVALLLHRALNFTPKETVMDPKGRFLVVLGLLDLDAITFVNIYAPNKEDPGFFAELVPILTKFVNSNLIIGGDFNLVVNPELDRSRGKISLPSKSQLALFELMSDFHLIGIWRVLHPMVKDYTFTSLSTRCLPLLSPLFYWTHTMKLFTWDICLTLSGSPPLCL</sequence>
<keyword evidence="2" id="KW-1185">Reference proteome</keyword>
<name>H3BBZ3_LATCH</name>
<dbReference type="Ensembl" id="ENSLACT00000019549.1">
    <property type="protein sequence ID" value="ENSLACP00000019414.1"/>
    <property type="gene ID" value="ENSLACG00000017077.1"/>
</dbReference>
<reference evidence="2" key="1">
    <citation type="submission" date="2011-08" db="EMBL/GenBank/DDBJ databases">
        <title>The draft genome of Latimeria chalumnae.</title>
        <authorList>
            <person name="Di Palma F."/>
            <person name="Alfoldi J."/>
            <person name="Johnson J."/>
            <person name="Berlin A."/>
            <person name="Gnerre S."/>
            <person name="Jaffe D."/>
            <person name="MacCallum I."/>
            <person name="Young S."/>
            <person name="Walker B.J."/>
            <person name="Lander E."/>
            <person name="Lindblad-Toh K."/>
        </authorList>
    </citation>
    <scope>NUCLEOTIDE SEQUENCE [LARGE SCALE GENOMIC DNA]</scope>
    <source>
        <strain evidence="2">Wild caught</strain>
    </source>
</reference>
<reference evidence="1" key="3">
    <citation type="submission" date="2025-09" db="UniProtKB">
        <authorList>
            <consortium name="Ensembl"/>
        </authorList>
    </citation>
    <scope>IDENTIFICATION</scope>
</reference>
<dbReference type="InterPro" id="IPR036691">
    <property type="entry name" value="Endo/exonu/phosph_ase_sf"/>
</dbReference>
<reference evidence="1" key="2">
    <citation type="submission" date="2025-08" db="UniProtKB">
        <authorList>
            <consortium name="Ensembl"/>
        </authorList>
    </citation>
    <scope>IDENTIFICATION</scope>
</reference>
<dbReference type="InParanoid" id="H3BBZ3"/>
<dbReference type="OMA" id="ANHIDRS"/>
<dbReference type="Gene3D" id="3.60.10.10">
    <property type="entry name" value="Endonuclease/exonuclease/phosphatase"/>
    <property type="match status" value="1"/>
</dbReference>
<proteinExistence type="predicted"/>
<organism evidence="1 2">
    <name type="scientific">Latimeria chalumnae</name>
    <name type="common">Coelacanth</name>
    <dbReference type="NCBI Taxonomy" id="7897"/>
    <lineage>
        <taxon>Eukaryota</taxon>
        <taxon>Metazoa</taxon>
        <taxon>Chordata</taxon>
        <taxon>Craniata</taxon>
        <taxon>Vertebrata</taxon>
        <taxon>Euteleostomi</taxon>
        <taxon>Coelacanthiformes</taxon>
        <taxon>Coelacanthidae</taxon>
        <taxon>Latimeria</taxon>
    </lineage>
</organism>
<evidence type="ECO:0000313" key="1">
    <source>
        <dbReference type="Ensembl" id="ENSLACP00000019414.1"/>
    </source>
</evidence>
<dbReference type="SUPFAM" id="SSF56219">
    <property type="entry name" value="DNase I-like"/>
    <property type="match status" value="1"/>
</dbReference>
<accession>H3BBZ3</accession>
<dbReference type="STRING" id="7897.ENSLACP00000019414"/>
<dbReference type="EMBL" id="AFYH01044766">
    <property type="status" value="NOT_ANNOTATED_CDS"/>
    <property type="molecule type" value="Genomic_DNA"/>
</dbReference>
<evidence type="ECO:0008006" key="3">
    <source>
        <dbReference type="Google" id="ProtNLM"/>
    </source>
</evidence>
<dbReference type="EMBL" id="AFYH01044767">
    <property type="status" value="NOT_ANNOTATED_CDS"/>
    <property type="molecule type" value="Genomic_DNA"/>
</dbReference>